<feature type="compositionally biased region" description="Basic and acidic residues" evidence="1">
    <location>
        <begin position="203"/>
        <end position="221"/>
    </location>
</feature>
<dbReference type="AlphaFoldDB" id="A0A9K3D2I3"/>
<gene>
    <name evidence="2" type="ORF">KIPB_008977</name>
</gene>
<feature type="compositionally biased region" description="Basic and acidic residues" evidence="1">
    <location>
        <begin position="75"/>
        <end position="84"/>
    </location>
</feature>
<sequence length="523" mass="58701">MMPPISVEEYTGMLLGGRERESQGRESVGMRERERLRDDPALLAMMDRYRGRGPSHSPEREADRHRHSMDQFSAGRRESVESLHSRVPSTAPLRPSRRPPSLPLSIHPALQRDSSTHRDRERGNGVPSLQRAMGTSNHPSRPMSVSHITGGDTVDRRDMGERVPPQRPTRRPPVSPSPSIHVSVPRGDIEGERYRRSVYGQEEAVRDGERERDEAVRERTVMHHTVSSLEGGGERGGERRSASRSLDRTPPPAAALSLPRPPALSLSQILSPAVGVEREYRHSESRGERERERSNTVDREARASRERERQREDGEYQSMYKSHRQTLKERGAYILATSRAIPHTQAGSPSTARGTARSESENDGVGVTTKRPVPRPRASVYMPLTQRYRAAVTQSGVGVGAVDGEAEASDRLDSISPADRLRHQISTYKAELSRYRSMLPLLAEQSIQYMQDPSNALDVYAVHCALVTEYRDRHNEYITLMSDIRSRISSLATMVGTPETQEGERETLQSVLRRVSWLSVSRG</sequence>
<feature type="compositionally biased region" description="Basic and acidic residues" evidence="1">
    <location>
        <begin position="114"/>
        <end position="123"/>
    </location>
</feature>
<evidence type="ECO:0000313" key="3">
    <source>
        <dbReference type="Proteomes" id="UP000265618"/>
    </source>
</evidence>
<feature type="region of interest" description="Disordered" evidence="1">
    <location>
        <begin position="1"/>
        <end position="261"/>
    </location>
</feature>
<feature type="compositionally biased region" description="Basic and acidic residues" evidence="1">
    <location>
        <begin position="17"/>
        <end position="40"/>
    </location>
</feature>
<organism evidence="2 3">
    <name type="scientific">Kipferlia bialata</name>
    <dbReference type="NCBI Taxonomy" id="797122"/>
    <lineage>
        <taxon>Eukaryota</taxon>
        <taxon>Metamonada</taxon>
        <taxon>Carpediemonas-like organisms</taxon>
        <taxon>Kipferlia</taxon>
    </lineage>
</organism>
<comment type="caution">
    <text evidence="2">The sequence shown here is derived from an EMBL/GenBank/DDBJ whole genome shotgun (WGS) entry which is preliminary data.</text>
</comment>
<evidence type="ECO:0008006" key="4">
    <source>
        <dbReference type="Google" id="ProtNLM"/>
    </source>
</evidence>
<dbReference type="Proteomes" id="UP000265618">
    <property type="component" value="Unassembled WGS sequence"/>
</dbReference>
<evidence type="ECO:0000256" key="1">
    <source>
        <dbReference type="SAM" id="MobiDB-lite"/>
    </source>
</evidence>
<feature type="region of interest" description="Disordered" evidence="1">
    <location>
        <begin position="338"/>
        <end position="375"/>
    </location>
</feature>
<feature type="region of interest" description="Disordered" evidence="1">
    <location>
        <begin position="276"/>
        <end position="321"/>
    </location>
</feature>
<evidence type="ECO:0000313" key="2">
    <source>
        <dbReference type="EMBL" id="GIQ87020.1"/>
    </source>
</evidence>
<feature type="compositionally biased region" description="Low complexity" evidence="1">
    <location>
        <begin position="177"/>
        <end position="186"/>
    </location>
</feature>
<accession>A0A9K3D2I3</accession>
<proteinExistence type="predicted"/>
<keyword evidence="3" id="KW-1185">Reference proteome</keyword>
<feature type="compositionally biased region" description="Basic and acidic residues" evidence="1">
    <location>
        <begin position="232"/>
        <end position="247"/>
    </location>
</feature>
<dbReference type="EMBL" id="BDIP01002920">
    <property type="protein sequence ID" value="GIQ87020.1"/>
    <property type="molecule type" value="Genomic_DNA"/>
</dbReference>
<reference evidence="2 3" key="1">
    <citation type="journal article" date="2018" name="PLoS ONE">
        <title>The draft genome of Kipferlia bialata reveals reductive genome evolution in fornicate parasites.</title>
        <authorList>
            <person name="Tanifuji G."/>
            <person name="Takabayashi S."/>
            <person name="Kume K."/>
            <person name="Takagi M."/>
            <person name="Nakayama T."/>
            <person name="Kamikawa R."/>
            <person name="Inagaki Y."/>
            <person name="Hashimoto T."/>
        </authorList>
    </citation>
    <scope>NUCLEOTIDE SEQUENCE [LARGE SCALE GENOMIC DNA]</scope>
    <source>
        <strain evidence="2">NY0173</strain>
    </source>
</reference>
<protein>
    <recommendedName>
        <fullName evidence="4">OCEL domain-containing protein</fullName>
    </recommendedName>
</protein>
<feature type="compositionally biased region" description="Pro residues" evidence="1">
    <location>
        <begin position="165"/>
        <end position="176"/>
    </location>
</feature>
<name>A0A9K3D2I3_9EUKA</name>
<feature type="compositionally biased region" description="Basic and acidic residues" evidence="1">
    <location>
        <begin position="276"/>
        <end position="314"/>
    </location>
</feature>